<dbReference type="Pfam" id="PF24626">
    <property type="entry name" value="SH3_Tf2-1"/>
    <property type="match status" value="1"/>
</dbReference>
<dbReference type="Proteomes" id="UP000075243">
    <property type="component" value="Unassembled WGS sequence"/>
</dbReference>
<dbReference type="PANTHER" id="PTHR46148">
    <property type="entry name" value="CHROMO DOMAIN-CONTAINING PROTEIN"/>
    <property type="match status" value="1"/>
</dbReference>
<dbReference type="Gramene" id="C.cajan_46627.t">
    <property type="protein sequence ID" value="C.cajan_46627.t.cds1"/>
    <property type="gene ID" value="C.cajan_46627"/>
</dbReference>
<protein>
    <submittedName>
        <fullName evidence="2">Retrotransposable element Tf2</fullName>
    </submittedName>
</protein>
<accession>A0A151QQF0</accession>
<dbReference type="InterPro" id="IPR056924">
    <property type="entry name" value="SH3_Tf2-1"/>
</dbReference>
<feature type="domain" description="Tf2-1-like SH3-like" evidence="1">
    <location>
        <begin position="69"/>
        <end position="134"/>
    </location>
</feature>
<evidence type="ECO:0000313" key="2">
    <source>
        <dbReference type="EMBL" id="KYP32540.1"/>
    </source>
</evidence>
<reference evidence="2" key="1">
    <citation type="journal article" date="2012" name="Nat. Biotechnol.">
        <title>Draft genome sequence of pigeonpea (Cajanus cajan), an orphan legume crop of resource-poor farmers.</title>
        <authorList>
            <person name="Varshney R.K."/>
            <person name="Chen W."/>
            <person name="Li Y."/>
            <person name="Bharti A.K."/>
            <person name="Saxena R.K."/>
            <person name="Schlueter J.A."/>
            <person name="Donoghue M.T."/>
            <person name="Azam S."/>
            <person name="Fan G."/>
            <person name="Whaley A.M."/>
            <person name="Farmer A.D."/>
            <person name="Sheridan J."/>
            <person name="Iwata A."/>
            <person name="Tuteja R."/>
            <person name="Penmetsa R.V."/>
            <person name="Wu W."/>
            <person name="Upadhyaya H.D."/>
            <person name="Yang S.P."/>
            <person name="Shah T."/>
            <person name="Saxena K.B."/>
            <person name="Michael T."/>
            <person name="McCombie W.R."/>
            <person name="Yang B."/>
            <person name="Zhang G."/>
            <person name="Yang H."/>
            <person name="Wang J."/>
            <person name="Spillane C."/>
            <person name="Cook D.R."/>
            <person name="May G.D."/>
            <person name="Xu X."/>
            <person name="Jackson S.A."/>
        </authorList>
    </citation>
    <scope>NUCLEOTIDE SEQUENCE [LARGE SCALE GENOMIC DNA]</scope>
</reference>
<dbReference type="EMBL" id="KQ485230">
    <property type="protein sequence ID" value="KYP32540.1"/>
    <property type="molecule type" value="Genomic_DNA"/>
</dbReference>
<gene>
    <name evidence="2" type="ORF">KK1_046756</name>
</gene>
<evidence type="ECO:0000259" key="1">
    <source>
        <dbReference type="Pfam" id="PF24626"/>
    </source>
</evidence>
<name>A0A151QQF0_CAJCA</name>
<dbReference type="PANTHER" id="PTHR46148:SF60">
    <property type="entry name" value="CHROMO DOMAIN-CONTAINING PROTEIN"/>
    <property type="match status" value="1"/>
</dbReference>
<evidence type="ECO:0000313" key="3">
    <source>
        <dbReference type="Proteomes" id="UP000075243"/>
    </source>
</evidence>
<proteinExistence type="predicted"/>
<keyword evidence="3" id="KW-1185">Reference proteome</keyword>
<sequence>MAPFEALYGRRCRTPQYWCQDGESVVVGSELILQTTEKVKLIQERMKTTQSRQKSYANKRRKPLEFAEGEHVFLKVTPTSGVGRALKARKLTPRFVGPYQIIQRVGPVAYRLALPLSLSNLHDVFHVSQLRKYVHDPSHVVELDEGRVKENLTFEKLLVTMVDHKLKGFRGKSIALVKVLSDAATVEATWEMEQLCRERYPFLFPSKSVFGDENSCCWGGCETLFFFSPFNPTYFFSHSLGPKHFSSNSLNSLLPLSQFLVLFSRILGGCRCWW</sequence>
<organism evidence="2 3">
    <name type="scientific">Cajanus cajan</name>
    <name type="common">Pigeon pea</name>
    <name type="synonym">Cajanus indicus</name>
    <dbReference type="NCBI Taxonomy" id="3821"/>
    <lineage>
        <taxon>Eukaryota</taxon>
        <taxon>Viridiplantae</taxon>
        <taxon>Streptophyta</taxon>
        <taxon>Embryophyta</taxon>
        <taxon>Tracheophyta</taxon>
        <taxon>Spermatophyta</taxon>
        <taxon>Magnoliopsida</taxon>
        <taxon>eudicotyledons</taxon>
        <taxon>Gunneridae</taxon>
        <taxon>Pentapetalae</taxon>
        <taxon>rosids</taxon>
        <taxon>fabids</taxon>
        <taxon>Fabales</taxon>
        <taxon>Fabaceae</taxon>
        <taxon>Papilionoideae</taxon>
        <taxon>50 kb inversion clade</taxon>
        <taxon>NPAAA clade</taxon>
        <taxon>indigoferoid/millettioid clade</taxon>
        <taxon>Phaseoleae</taxon>
        <taxon>Cajanus</taxon>
    </lineage>
</organism>
<dbReference type="AlphaFoldDB" id="A0A151QQF0"/>